<evidence type="ECO:0000313" key="5">
    <source>
        <dbReference type="RefSeq" id="XP_017773967.1"/>
    </source>
</evidence>
<reference evidence="5" key="1">
    <citation type="submission" date="2025-08" db="UniProtKB">
        <authorList>
            <consortium name="RefSeq"/>
        </authorList>
    </citation>
    <scope>IDENTIFICATION</scope>
    <source>
        <tissue evidence="5">Whole Larva</tissue>
    </source>
</reference>
<gene>
    <name evidence="5" type="primary">LOC108560798</name>
</gene>
<keyword evidence="4" id="KW-1185">Reference proteome</keyword>
<sequence length="610" mass="68035">MNVTSAAGILSLLDEPRHDIKTFALRRLDSIVDEFWPEISESIEKIEVLQEDPVFKQRELAALVASKVYYHLGFYDDSLSYALGAGTLFDVYSNSQYVETMISKCIDQYIKLRQALIDEKKLDTKIDATLESVVNKMFQRCLAENQFQHALGIALEARRLDIFQAAIIRSGDIYKMLKYAYDVSMNLIQNRSFRNTLLRKLVDLYGSLATPDYINVCQCLIFLDDANSVARILSRLAAGEMEDELTAYQIAFDLYESATQEFLGLVMDHLHHAKESPIANNVGTSSNTGFDSNTIDVREYDANIDKLKTILSGEISILLHLQFLIRANKTDYLILKHTKDSARPSICHTAVVIANAFMHSGTTSDCFLRDNLEWLSRASNWSKMTAVASLGVIHRGHEKDALNFMQTYLPKESGPTAGYTESGALYALGLIHANHGSKITPYLLQQLKDAPNEIIKHGGCLGIGLAAMGTRNEDIYEQIKFNLYQDDAVVGEAAGIAMGLIMLGSKHGEAIEDMVAYCHESQHEKILRGLAVGIALTMFGRLEEADDLISRLVLDKDPILRRSAMYTVAMAYCGTGNNLAIRRLLHIAVSDVNDDVRRAAVTSLGFLLFR</sequence>
<evidence type="ECO:0000259" key="3">
    <source>
        <dbReference type="Pfam" id="PF21505"/>
    </source>
</evidence>
<dbReference type="Proteomes" id="UP000695000">
    <property type="component" value="Unplaced"/>
</dbReference>
<keyword evidence="2" id="KW-0647">Proteasome</keyword>
<dbReference type="PANTHER" id="PTHR10943:SF2">
    <property type="entry name" value="26S PROTEASOME NON-ATPASE REGULATORY SUBUNIT 1"/>
    <property type="match status" value="1"/>
</dbReference>
<dbReference type="GeneID" id="108560798"/>
<dbReference type="Pfam" id="PF21505">
    <property type="entry name" value="RPN2_N"/>
    <property type="match status" value="1"/>
</dbReference>
<evidence type="ECO:0000256" key="2">
    <source>
        <dbReference type="ARBA" id="ARBA00022942"/>
    </source>
</evidence>
<keyword evidence="1" id="KW-0677">Repeat</keyword>
<dbReference type="SUPFAM" id="SSF48371">
    <property type="entry name" value="ARM repeat"/>
    <property type="match status" value="1"/>
</dbReference>
<dbReference type="InterPro" id="IPR016024">
    <property type="entry name" value="ARM-type_fold"/>
</dbReference>
<name>A0ABM1MHB7_NICVS</name>
<evidence type="ECO:0000256" key="1">
    <source>
        <dbReference type="ARBA" id="ARBA00022737"/>
    </source>
</evidence>
<dbReference type="InterPro" id="IPR048570">
    <property type="entry name" value="PSMD1_RPN2_N"/>
</dbReference>
<organism evidence="4 5">
    <name type="scientific">Nicrophorus vespilloides</name>
    <name type="common">Boreal carrion beetle</name>
    <dbReference type="NCBI Taxonomy" id="110193"/>
    <lineage>
        <taxon>Eukaryota</taxon>
        <taxon>Metazoa</taxon>
        <taxon>Ecdysozoa</taxon>
        <taxon>Arthropoda</taxon>
        <taxon>Hexapoda</taxon>
        <taxon>Insecta</taxon>
        <taxon>Pterygota</taxon>
        <taxon>Neoptera</taxon>
        <taxon>Endopterygota</taxon>
        <taxon>Coleoptera</taxon>
        <taxon>Polyphaga</taxon>
        <taxon>Staphyliniformia</taxon>
        <taxon>Silphidae</taxon>
        <taxon>Nicrophorinae</taxon>
        <taxon>Nicrophorus</taxon>
    </lineage>
</organism>
<proteinExistence type="predicted"/>
<dbReference type="Gene3D" id="1.25.10.10">
    <property type="entry name" value="Leucine-rich Repeat Variant"/>
    <property type="match status" value="1"/>
</dbReference>
<feature type="domain" description="26S proteasome non-ATPase regulatory subunit 1/RPN2 N-terminal" evidence="3">
    <location>
        <begin position="4"/>
        <end position="328"/>
    </location>
</feature>
<protein>
    <submittedName>
        <fullName evidence="5">26S proteasome non-ATPase regulatory subunit 1-like</fullName>
    </submittedName>
</protein>
<dbReference type="InterPro" id="IPR002015">
    <property type="entry name" value="Proteasome/cyclosome_rpt"/>
</dbReference>
<dbReference type="InterPro" id="IPR011989">
    <property type="entry name" value="ARM-like"/>
</dbReference>
<accession>A0ABM1MHB7</accession>
<dbReference type="PANTHER" id="PTHR10943">
    <property type="entry name" value="26S PROTEASOME NON-ATPASE REGULATORY SUBUNIT"/>
    <property type="match status" value="1"/>
</dbReference>
<dbReference type="Pfam" id="PF01851">
    <property type="entry name" value="PC_rep"/>
    <property type="match status" value="3"/>
</dbReference>
<evidence type="ECO:0000313" key="4">
    <source>
        <dbReference type="Proteomes" id="UP000695000"/>
    </source>
</evidence>
<dbReference type="RefSeq" id="XP_017773967.1">
    <property type="nucleotide sequence ID" value="XM_017918478.1"/>
</dbReference>